<protein>
    <submittedName>
        <fullName evidence="1">Uncharacterized protein</fullName>
    </submittedName>
</protein>
<dbReference type="Proteomes" id="UP000692954">
    <property type="component" value="Unassembled WGS sequence"/>
</dbReference>
<comment type="caution">
    <text evidence="1">The sequence shown here is derived from an EMBL/GenBank/DDBJ whole genome shotgun (WGS) entry which is preliminary data.</text>
</comment>
<accession>A0A8S1LXA9</accession>
<sequence>MAEFSFLKRKFESLRIVDDEAPKTIKKTFIQDGDLYLLGKKIQSIHLVQPLQQIIKKPDIYQTCLNKKEMYNPFLYIDRPITNEKDEL</sequence>
<gene>
    <name evidence="1" type="ORF">PSON_ATCC_30995.1.T0270239</name>
</gene>
<name>A0A8S1LXA9_9CILI</name>
<evidence type="ECO:0000313" key="2">
    <source>
        <dbReference type="Proteomes" id="UP000692954"/>
    </source>
</evidence>
<organism evidence="1 2">
    <name type="scientific">Paramecium sonneborni</name>
    <dbReference type="NCBI Taxonomy" id="65129"/>
    <lineage>
        <taxon>Eukaryota</taxon>
        <taxon>Sar</taxon>
        <taxon>Alveolata</taxon>
        <taxon>Ciliophora</taxon>
        <taxon>Intramacronucleata</taxon>
        <taxon>Oligohymenophorea</taxon>
        <taxon>Peniculida</taxon>
        <taxon>Parameciidae</taxon>
        <taxon>Paramecium</taxon>
    </lineage>
</organism>
<dbReference type="OrthoDB" id="287515at2759"/>
<dbReference type="AlphaFoldDB" id="A0A8S1LXA9"/>
<evidence type="ECO:0000313" key="1">
    <source>
        <dbReference type="EMBL" id="CAD8070922.1"/>
    </source>
</evidence>
<reference evidence="1" key="1">
    <citation type="submission" date="2021-01" db="EMBL/GenBank/DDBJ databases">
        <authorList>
            <consortium name="Genoscope - CEA"/>
            <person name="William W."/>
        </authorList>
    </citation>
    <scope>NUCLEOTIDE SEQUENCE</scope>
</reference>
<proteinExistence type="predicted"/>
<keyword evidence="2" id="KW-1185">Reference proteome</keyword>
<dbReference type="EMBL" id="CAJJDN010000027">
    <property type="protein sequence ID" value="CAD8070922.1"/>
    <property type="molecule type" value="Genomic_DNA"/>
</dbReference>